<evidence type="ECO:0000256" key="1">
    <source>
        <dbReference type="SAM" id="MobiDB-lite"/>
    </source>
</evidence>
<dbReference type="GeneID" id="25904013"/>
<reference evidence="2 3" key="1">
    <citation type="submission" date="2011-02" db="EMBL/GenBank/DDBJ databases">
        <title>The Genome Sequence of Sphaeroforma arctica JP610.</title>
        <authorList>
            <consortium name="The Broad Institute Genome Sequencing Platform"/>
            <person name="Russ C."/>
            <person name="Cuomo C."/>
            <person name="Young S.K."/>
            <person name="Zeng Q."/>
            <person name="Gargeya S."/>
            <person name="Alvarado L."/>
            <person name="Berlin A."/>
            <person name="Chapman S.B."/>
            <person name="Chen Z."/>
            <person name="Freedman E."/>
            <person name="Gellesch M."/>
            <person name="Goldberg J."/>
            <person name="Griggs A."/>
            <person name="Gujja S."/>
            <person name="Heilman E."/>
            <person name="Heiman D."/>
            <person name="Howarth C."/>
            <person name="Mehta T."/>
            <person name="Neiman D."/>
            <person name="Pearson M."/>
            <person name="Roberts A."/>
            <person name="Saif S."/>
            <person name="Shea T."/>
            <person name="Shenoy N."/>
            <person name="Sisk P."/>
            <person name="Stolte C."/>
            <person name="Sykes S."/>
            <person name="White J."/>
            <person name="Yandava C."/>
            <person name="Burger G."/>
            <person name="Gray M.W."/>
            <person name="Holland P.W.H."/>
            <person name="King N."/>
            <person name="Lang F.B.F."/>
            <person name="Roger A.J."/>
            <person name="Ruiz-Trillo I."/>
            <person name="Haas B."/>
            <person name="Nusbaum C."/>
            <person name="Birren B."/>
        </authorList>
    </citation>
    <scope>NUCLEOTIDE SEQUENCE [LARGE SCALE GENOMIC DNA]</scope>
    <source>
        <strain evidence="2 3">JP610</strain>
    </source>
</reference>
<feature type="region of interest" description="Disordered" evidence="1">
    <location>
        <begin position="18"/>
        <end position="93"/>
    </location>
</feature>
<name>A0A0L0G5Z0_9EUKA</name>
<feature type="compositionally biased region" description="Acidic residues" evidence="1">
    <location>
        <begin position="67"/>
        <end position="77"/>
    </location>
</feature>
<dbReference type="RefSeq" id="XP_014158163.1">
    <property type="nucleotide sequence ID" value="XM_014302688.1"/>
</dbReference>
<sequence length="93" mass="9690">MSARSNLSLLVRKCTSLTGKHNRKFGKKGQEGASDDNMDIVSASETDTDSDDAGPADGAVGDHANMDESETSSDEGDVSGPGEHPGYARPVNH</sequence>
<dbReference type="AlphaFoldDB" id="A0A0L0G5Z0"/>
<dbReference type="Proteomes" id="UP000054560">
    <property type="component" value="Unassembled WGS sequence"/>
</dbReference>
<organism evidence="2 3">
    <name type="scientific">Sphaeroforma arctica JP610</name>
    <dbReference type="NCBI Taxonomy" id="667725"/>
    <lineage>
        <taxon>Eukaryota</taxon>
        <taxon>Ichthyosporea</taxon>
        <taxon>Ichthyophonida</taxon>
        <taxon>Sphaeroforma</taxon>
    </lineage>
</organism>
<proteinExistence type="predicted"/>
<accession>A0A0L0G5Z0</accession>
<keyword evidence="3" id="KW-1185">Reference proteome</keyword>
<evidence type="ECO:0000313" key="2">
    <source>
        <dbReference type="EMBL" id="KNC84261.1"/>
    </source>
</evidence>
<protein>
    <submittedName>
        <fullName evidence="2">Uncharacterized protein</fullName>
    </submittedName>
</protein>
<dbReference type="EMBL" id="KQ241776">
    <property type="protein sequence ID" value="KNC84261.1"/>
    <property type="molecule type" value="Genomic_DNA"/>
</dbReference>
<evidence type="ECO:0000313" key="3">
    <source>
        <dbReference type="Proteomes" id="UP000054560"/>
    </source>
</evidence>
<gene>
    <name evidence="2" type="ORF">SARC_03509</name>
</gene>